<dbReference type="KEGG" id="kcm:ABWK59_35900"/>
<evidence type="ECO:0000256" key="2">
    <source>
        <dbReference type="ARBA" id="ARBA00022670"/>
    </source>
</evidence>
<evidence type="ECO:0000256" key="1">
    <source>
        <dbReference type="ARBA" id="ARBA00007074"/>
    </source>
</evidence>
<name>A0AAU8K8I1_9ACTN</name>
<proteinExistence type="inferred from homology"/>
<dbReference type="SUPFAM" id="SSF54001">
    <property type="entry name" value="Cysteine proteinases"/>
    <property type="match status" value="1"/>
</dbReference>
<feature type="region of interest" description="Disordered" evidence="7">
    <location>
        <begin position="397"/>
        <end position="422"/>
    </location>
</feature>
<feature type="region of interest" description="Disordered" evidence="7">
    <location>
        <begin position="154"/>
        <end position="201"/>
    </location>
</feature>
<evidence type="ECO:0000256" key="4">
    <source>
        <dbReference type="ARBA" id="ARBA00022737"/>
    </source>
</evidence>
<dbReference type="InterPro" id="IPR000064">
    <property type="entry name" value="NLP_P60_dom"/>
</dbReference>
<gene>
    <name evidence="10" type="ORF">ABWK59_35900</name>
</gene>
<dbReference type="CDD" id="cd00118">
    <property type="entry name" value="LysM"/>
    <property type="match status" value="1"/>
</dbReference>
<feature type="compositionally biased region" description="Pro residues" evidence="7">
    <location>
        <begin position="182"/>
        <end position="197"/>
    </location>
</feature>
<feature type="region of interest" description="Disordered" evidence="7">
    <location>
        <begin position="244"/>
        <end position="307"/>
    </location>
</feature>
<reference evidence="10" key="1">
    <citation type="submission" date="2024-06" db="EMBL/GenBank/DDBJ databases">
        <title>The genome sequences of Kitasatospora sp. strain HUAS MG31.</title>
        <authorList>
            <person name="Mo P."/>
        </authorList>
    </citation>
    <scope>NUCLEOTIDE SEQUENCE</scope>
    <source>
        <strain evidence="10">HUAS MG31</strain>
        <plasmid evidence="10">punmamed1</plasmid>
    </source>
</reference>
<keyword evidence="5" id="KW-0378">Hydrolase</keyword>
<geneLocation type="plasmid" evidence="10">
    <name>punmamed1</name>
</geneLocation>
<feature type="compositionally biased region" description="Pro residues" evidence="7">
    <location>
        <begin position="166"/>
        <end position="176"/>
    </location>
</feature>
<dbReference type="GO" id="GO:0008234">
    <property type="term" value="F:cysteine-type peptidase activity"/>
    <property type="evidence" value="ECO:0007669"/>
    <property type="project" value="UniProtKB-KW"/>
</dbReference>
<dbReference type="Gene3D" id="3.90.1720.10">
    <property type="entry name" value="endopeptidase domain like (from Nostoc punctiforme)"/>
    <property type="match status" value="1"/>
</dbReference>
<evidence type="ECO:0000256" key="7">
    <source>
        <dbReference type="SAM" id="MobiDB-lite"/>
    </source>
</evidence>
<dbReference type="PROSITE" id="PS51935">
    <property type="entry name" value="NLPC_P60"/>
    <property type="match status" value="1"/>
</dbReference>
<dbReference type="Gene3D" id="3.10.350.10">
    <property type="entry name" value="LysM domain"/>
    <property type="match status" value="1"/>
</dbReference>
<dbReference type="InterPro" id="IPR036779">
    <property type="entry name" value="LysM_dom_sf"/>
</dbReference>
<protein>
    <submittedName>
        <fullName evidence="10">NlpC/P60 family protein</fullName>
    </submittedName>
</protein>
<dbReference type="EMBL" id="CP159873">
    <property type="protein sequence ID" value="XCM84329.1"/>
    <property type="molecule type" value="Genomic_DNA"/>
</dbReference>
<evidence type="ECO:0000256" key="3">
    <source>
        <dbReference type="ARBA" id="ARBA00022729"/>
    </source>
</evidence>
<dbReference type="InterPro" id="IPR018392">
    <property type="entry name" value="LysM"/>
</dbReference>
<keyword evidence="10" id="KW-0614">Plasmid</keyword>
<feature type="compositionally biased region" description="Polar residues" evidence="7">
    <location>
        <begin position="245"/>
        <end position="258"/>
    </location>
</feature>
<feature type="region of interest" description="Disordered" evidence="7">
    <location>
        <begin position="64"/>
        <end position="120"/>
    </location>
</feature>
<keyword evidence="4" id="KW-0677">Repeat</keyword>
<comment type="similarity">
    <text evidence="1">Belongs to the peptidase C40 family.</text>
</comment>
<organism evidence="10">
    <name type="scientific">Kitasatospora camelliae</name>
    <dbReference type="NCBI Taxonomy" id="3156397"/>
    <lineage>
        <taxon>Bacteria</taxon>
        <taxon>Bacillati</taxon>
        <taxon>Actinomycetota</taxon>
        <taxon>Actinomycetes</taxon>
        <taxon>Kitasatosporales</taxon>
        <taxon>Streptomycetaceae</taxon>
        <taxon>Kitasatospora</taxon>
    </lineage>
</organism>
<evidence type="ECO:0000313" key="10">
    <source>
        <dbReference type="EMBL" id="XCM84329.1"/>
    </source>
</evidence>
<dbReference type="PANTHER" id="PTHR47359">
    <property type="entry name" value="PEPTIDOGLYCAN DL-ENDOPEPTIDASE CWLO"/>
    <property type="match status" value="1"/>
</dbReference>
<keyword evidence="6" id="KW-0788">Thiol protease</keyword>
<dbReference type="GO" id="GO:0006508">
    <property type="term" value="P:proteolysis"/>
    <property type="evidence" value="ECO:0007669"/>
    <property type="project" value="UniProtKB-KW"/>
</dbReference>
<dbReference type="Pfam" id="PF00877">
    <property type="entry name" value="NLPC_P60"/>
    <property type="match status" value="1"/>
</dbReference>
<evidence type="ECO:0000259" key="9">
    <source>
        <dbReference type="PROSITE" id="PS51935"/>
    </source>
</evidence>
<dbReference type="PANTHER" id="PTHR47359:SF3">
    <property type="entry name" value="NLP_P60 DOMAIN-CONTAINING PROTEIN-RELATED"/>
    <property type="match status" value="1"/>
</dbReference>
<sequence length="422" mass="43624">MAHQGPAQDSLQTTQERLRRQRRSRLEQGFGEEIDSLTPGRMVAQGAGGMAADRFPVPELSVPLGAGWGTGVAPSVRRARSTRSVPAGPARPAAASRPVAARPPLARTRPVPRAGTTSGGRRLQRWTVPVVLAVLVAVLAGAVDLLQDRPQPTATALTPMDAPAAPATPDPTPSAPIAPVAPGEPDPTGSTPPPAPPETETREVVLRWGDTLWRLAQRHHTTIAVLQELNGLGDSTLIYAGTTLRVPTTPTGEDSTGEATADQPETPETAGEDAEPAGEETGPAPQPETTPVNGGDEDSPAVPPGSGAETVVAYARAQIGKPYAWGATGPAAFDCSGLVMRAWEAAGLTLPRTTWAMRTTGTPTSRDHLVPGDLVLTNSGAHVQLYIGDGQVIHAPGNGKPVTTAPLPPAPSITAYRHPTAS</sequence>
<dbReference type="RefSeq" id="WP_354645262.1">
    <property type="nucleotide sequence ID" value="NZ_CP159873.1"/>
</dbReference>
<evidence type="ECO:0000256" key="6">
    <source>
        <dbReference type="ARBA" id="ARBA00022807"/>
    </source>
</evidence>
<dbReference type="InterPro" id="IPR038765">
    <property type="entry name" value="Papain-like_cys_pep_sf"/>
</dbReference>
<feature type="domain" description="NlpC/P60" evidence="9">
    <location>
        <begin position="305"/>
        <end position="422"/>
    </location>
</feature>
<dbReference type="AlphaFoldDB" id="A0AAU8K8I1"/>
<evidence type="ECO:0000259" key="8">
    <source>
        <dbReference type="PROSITE" id="PS51782"/>
    </source>
</evidence>
<dbReference type="SMART" id="SM00257">
    <property type="entry name" value="LysM"/>
    <property type="match status" value="1"/>
</dbReference>
<keyword evidence="3" id="KW-0732">Signal</keyword>
<keyword evidence="2" id="KW-0645">Protease</keyword>
<dbReference type="SUPFAM" id="SSF54106">
    <property type="entry name" value="LysM domain"/>
    <property type="match status" value="1"/>
</dbReference>
<evidence type="ECO:0000256" key="5">
    <source>
        <dbReference type="ARBA" id="ARBA00022801"/>
    </source>
</evidence>
<accession>A0AAU8K8I1</accession>
<feature type="compositionally biased region" description="Low complexity" evidence="7">
    <location>
        <begin position="154"/>
        <end position="165"/>
    </location>
</feature>
<dbReference type="InterPro" id="IPR051794">
    <property type="entry name" value="PG_Endopeptidase_C40"/>
</dbReference>
<feature type="domain" description="LysM" evidence="8">
    <location>
        <begin position="202"/>
        <end position="246"/>
    </location>
</feature>
<feature type="region of interest" description="Disordered" evidence="7">
    <location>
        <begin position="1"/>
        <end position="42"/>
    </location>
</feature>
<dbReference type="PROSITE" id="PS51782">
    <property type="entry name" value="LYSM"/>
    <property type="match status" value="1"/>
</dbReference>
<feature type="compositionally biased region" description="Low complexity" evidence="7">
    <location>
        <begin position="83"/>
        <end position="114"/>
    </location>
</feature>
<dbReference type="Pfam" id="PF01476">
    <property type="entry name" value="LysM"/>
    <property type="match status" value="1"/>
</dbReference>